<protein>
    <recommendedName>
        <fullName evidence="4">SH3 domain-containing protein</fullName>
    </recommendedName>
</protein>
<dbReference type="Gene3D" id="2.30.30.40">
    <property type="entry name" value="SH3 Domains"/>
    <property type="match status" value="1"/>
</dbReference>
<evidence type="ECO:0000313" key="3">
    <source>
        <dbReference type="Proteomes" id="UP001558613"/>
    </source>
</evidence>
<sequence length="203" mass="24200">MAEGGDVAGFKWMDEHTRLLIQWRVANEALFTGKRNAAIKGSERVGGKRKDIEELIHKMEKKEAEREMEAVEREEMQQREKMERDVQVVMLMKSRHTVAWCRHSCSQIVPHILSCVSSASQRHPKQRRACLVLKRLYRILYRLPVWRLRCRFGPCLTSVRRMQMTELQRWRYIEDLDQSDRFWWKGVLRGRTGLFPVNYTNPV</sequence>
<organism evidence="2 3">
    <name type="scientific">Cirrhinus molitorella</name>
    <name type="common">mud carp</name>
    <dbReference type="NCBI Taxonomy" id="172907"/>
    <lineage>
        <taxon>Eukaryota</taxon>
        <taxon>Metazoa</taxon>
        <taxon>Chordata</taxon>
        <taxon>Craniata</taxon>
        <taxon>Vertebrata</taxon>
        <taxon>Euteleostomi</taxon>
        <taxon>Actinopterygii</taxon>
        <taxon>Neopterygii</taxon>
        <taxon>Teleostei</taxon>
        <taxon>Ostariophysi</taxon>
        <taxon>Cypriniformes</taxon>
        <taxon>Cyprinidae</taxon>
        <taxon>Labeoninae</taxon>
        <taxon>Labeonini</taxon>
        <taxon>Cirrhinus</taxon>
    </lineage>
</organism>
<dbReference type="Proteomes" id="UP001558613">
    <property type="component" value="Unassembled WGS sequence"/>
</dbReference>
<name>A0ABR3MVI5_9TELE</name>
<accession>A0ABR3MVI5</accession>
<evidence type="ECO:0000256" key="1">
    <source>
        <dbReference type="SAM" id="Coils"/>
    </source>
</evidence>
<evidence type="ECO:0000313" key="2">
    <source>
        <dbReference type="EMBL" id="KAL1268644.1"/>
    </source>
</evidence>
<dbReference type="SUPFAM" id="SSF50044">
    <property type="entry name" value="SH3-domain"/>
    <property type="match status" value="1"/>
</dbReference>
<comment type="caution">
    <text evidence="2">The sequence shown here is derived from an EMBL/GenBank/DDBJ whole genome shotgun (WGS) entry which is preliminary data.</text>
</comment>
<dbReference type="InterPro" id="IPR036028">
    <property type="entry name" value="SH3-like_dom_sf"/>
</dbReference>
<gene>
    <name evidence="2" type="ORF">QQF64_034007</name>
</gene>
<keyword evidence="3" id="KW-1185">Reference proteome</keyword>
<reference evidence="2 3" key="1">
    <citation type="submission" date="2023-09" db="EMBL/GenBank/DDBJ databases">
        <authorList>
            <person name="Wang M."/>
        </authorList>
    </citation>
    <scope>NUCLEOTIDE SEQUENCE [LARGE SCALE GENOMIC DNA]</scope>
    <source>
        <strain evidence="2">GT-2023</strain>
        <tissue evidence="2">Liver</tissue>
    </source>
</reference>
<feature type="coiled-coil region" evidence="1">
    <location>
        <begin position="45"/>
        <end position="81"/>
    </location>
</feature>
<keyword evidence="1" id="KW-0175">Coiled coil</keyword>
<evidence type="ECO:0008006" key="4">
    <source>
        <dbReference type="Google" id="ProtNLM"/>
    </source>
</evidence>
<dbReference type="EMBL" id="JAYMGO010000009">
    <property type="protein sequence ID" value="KAL1268644.1"/>
    <property type="molecule type" value="Genomic_DNA"/>
</dbReference>
<proteinExistence type="predicted"/>